<dbReference type="InParanoid" id="D8ULC5"/>
<sequence length="481" mass="52021">MVSRTAAEDAVRRVVSGPERGDLLFFIGEQTDDQLSQWRILDTDGDSAIVAFVRRKAQGSLPAAAGEHYHEAVCISAADAAGALTSREAPEHAAVTDPWVVDLLASADAGTSNAAAGRAGASFEEFWKKLPKAVVAQSSQNFEVLQLADGTAFPDPGHSTTLLVHPCYHTLCKKIFASVGKSDPPSRQVLIRGTPGKLMGLSAGAKLFWEMGDGIGKSTFLDYLLYRLACQGKTVVWCSKSVLDSVLLFTPNGVFEATSTAAFREELRDPSTWFLCDAVEPPSKVAITVMASSPRNSNYNEYAKQAGLRLWMGPWSYVELEAARGIMFSSEELDAAVATVNMDLLWKSVGNIEAAPDVSHKLIHVEVDENCSRKRLVFGSGIIGQRVMQELHRQGTAELAKFVKWSAGRPDLASLRGIMFQGLAHDLLCRGGSFRMCSLSNPGEQEVSLEVPEMELMEVQDSDLKKISPTTKGSGLLVPVV</sequence>
<gene>
    <name evidence="1" type="ORF">VOLCADRAFT_108623</name>
</gene>
<name>D8ULC5_VOLCA</name>
<dbReference type="PANTHER" id="PTHR33129:SF1">
    <property type="entry name" value="ATP-BINDING PROTEIN"/>
    <property type="match status" value="1"/>
</dbReference>
<evidence type="ECO:0000313" key="2">
    <source>
        <dbReference type="Proteomes" id="UP000001058"/>
    </source>
</evidence>
<dbReference type="GeneID" id="9621307"/>
<dbReference type="Proteomes" id="UP000001058">
    <property type="component" value="Unassembled WGS sequence"/>
</dbReference>
<reference evidence="1 2" key="1">
    <citation type="journal article" date="2010" name="Science">
        <title>Genomic analysis of organismal complexity in the multicellular green alga Volvox carteri.</title>
        <authorList>
            <person name="Prochnik S.E."/>
            <person name="Umen J."/>
            <person name="Nedelcu A.M."/>
            <person name="Hallmann A."/>
            <person name="Miller S.M."/>
            <person name="Nishii I."/>
            <person name="Ferris P."/>
            <person name="Kuo A."/>
            <person name="Mitros T."/>
            <person name="Fritz-Laylin L.K."/>
            <person name="Hellsten U."/>
            <person name="Chapman J."/>
            <person name="Simakov O."/>
            <person name="Rensing S.A."/>
            <person name="Terry A."/>
            <person name="Pangilinan J."/>
            <person name="Kapitonov V."/>
            <person name="Jurka J."/>
            <person name="Salamov A."/>
            <person name="Shapiro H."/>
            <person name="Schmutz J."/>
            <person name="Grimwood J."/>
            <person name="Lindquist E."/>
            <person name="Lucas S."/>
            <person name="Grigoriev I.V."/>
            <person name="Schmitt R."/>
            <person name="Kirk D."/>
            <person name="Rokhsar D.S."/>
        </authorList>
    </citation>
    <scope>NUCLEOTIDE SEQUENCE [LARGE SCALE GENOMIC DNA]</scope>
    <source>
        <strain evidence="2">f. Nagariensis / Eve</strain>
    </source>
</reference>
<dbReference type="OrthoDB" id="544992at2759"/>
<dbReference type="PANTHER" id="PTHR33129">
    <property type="entry name" value="PROTEIN KINASE DOMAIN-CONTAINING PROTEIN-RELATED"/>
    <property type="match status" value="1"/>
</dbReference>
<dbReference type="InterPro" id="IPR052980">
    <property type="entry name" value="Crinkler_effector"/>
</dbReference>
<dbReference type="EMBL" id="GL378548">
    <property type="protein sequence ID" value="EFJ39474.1"/>
    <property type="molecule type" value="Genomic_DNA"/>
</dbReference>
<proteinExistence type="predicted"/>
<protein>
    <submittedName>
        <fullName evidence="1">Uncharacterized protein</fullName>
    </submittedName>
</protein>
<dbReference type="KEGG" id="vcn:VOLCADRAFT_108623"/>
<dbReference type="AlphaFoldDB" id="D8ULC5"/>
<dbReference type="RefSeq" id="XP_002959462.1">
    <property type="nucleotide sequence ID" value="XM_002959416.1"/>
</dbReference>
<accession>D8ULC5</accession>
<keyword evidence="2" id="KW-1185">Reference proteome</keyword>
<evidence type="ECO:0000313" key="1">
    <source>
        <dbReference type="EMBL" id="EFJ39474.1"/>
    </source>
</evidence>
<organism evidence="2">
    <name type="scientific">Volvox carteri f. nagariensis</name>
    <dbReference type="NCBI Taxonomy" id="3068"/>
    <lineage>
        <taxon>Eukaryota</taxon>
        <taxon>Viridiplantae</taxon>
        <taxon>Chlorophyta</taxon>
        <taxon>core chlorophytes</taxon>
        <taxon>Chlorophyceae</taxon>
        <taxon>CS clade</taxon>
        <taxon>Chlamydomonadales</taxon>
        <taxon>Volvocaceae</taxon>
        <taxon>Volvox</taxon>
    </lineage>
</organism>